<evidence type="ECO:0000313" key="1">
    <source>
        <dbReference type="EMBL" id="PRY43017.1"/>
    </source>
</evidence>
<accession>A0A2T0TBH5</accession>
<reference evidence="1 2" key="1">
    <citation type="submission" date="2018-03" db="EMBL/GenBank/DDBJ databases">
        <title>Genomic Encyclopedia of Archaeal and Bacterial Type Strains, Phase II (KMG-II): from individual species to whole genera.</title>
        <authorList>
            <person name="Goeker M."/>
        </authorList>
    </citation>
    <scope>NUCLEOTIDE SEQUENCE [LARGE SCALE GENOMIC DNA]</scope>
    <source>
        <strain evidence="1 2">DSM 28354</strain>
    </source>
</reference>
<sequence>MKRLLYCLPLLTLLACGGGVDPEPEIAGTYEMTQYTTPGANGIGTVTYNFPYTNPQNNQVYTGSVKIARNADNRVGIVYIIGIQGRTPLSDSLNLSLRLGGGKFEMYDGANRVGTIDETTFNYDSRTEIGTNTLQFSIKAKRAGM</sequence>
<comment type="caution">
    <text evidence="1">The sequence shown here is derived from an EMBL/GenBank/DDBJ whole genome shotgun (WGS) entry which is preliminary data.</text>
</comment>
<evidence type="ECO:0000313" key="2">
    <source>
        <dbReference type="Proteomes" id="UP000238375"/>
    </source>
</evidence>
<keyword evidence="2" id="KW-1185">Reference proteome</keyword>
<dbReference type="OrthoDB" id="962033at2"/>
<dbReference type="Proteomes" id="UP000238375">
    <property type="component" value="Unassembled WGS sequence"/>
</dbReference>
<protein>
    <submittedName>
        <fullName evidence="1">Uncharacterized protein</fullName>
    </submittedName>
</protein>
<gene>
    <name evidence="1" type="ORF">CLV58_104148</name>
</gene>
<proteinExistence type="predicted"/>
<dbReference type="AlphaFoldDB" id="A0A2T0TBH5"/>
<dbReference type="RefSeq" id="WP_106136882.1">
    <property type="nucleotide sequence ID" value="NZ_PVTE01000004.1"/>
</dbReference>
<name>A0A2T0TBH5_9BACT</name>
<organism evidence="1 2">
    <name type="scientific">Spirosoma oryzae</name>
    <dbReference type="NCBI Taxonomy" id="1469603"/>
    <lineage>
        <taxon>Bacteria</taxon>
        <taxon>Pseudomonadati</taxon>
        <taxon>Bacteroidota</taxon>
        <taxon>Cytophagia</taxon>
        <taxon>Cytophagales</taxon>
        <taxon>Cytophagaceae</taxon>
        <taxon>Spirosoma</taxon>
    </lineage>
</organism>
<dbReference type="PROSITE" id="PS51257">
    <property type="entry name" value="PROKAR_LIPOPROTEIN"/>
    <property type="match status" value="1"/>
</dbReference>
<dbReference type="EMBL" id="PVTE01000004">
    <property type="protein sequence ID" value="PRY43017.1"/>
    <property type="molecule type" value="Genomic_DNA"/>
</dbReference>